<keyword evidence="2" id="KW-1133">Transmembrane helix</keyword>
<keyword evidence="2" id="KW-0472">Membrane</keyword>
<dbReference type="EMBL" id="JBHRSX010000021">
    <property type="protein sequence ID" value="MFC3202230.1"/>
    <property type="molecule type" value="Genomic_DNA"/>
</dbReference>
<evidence type="ECO:0000256" key="1">
    <source>
        <dbReference type="SAM" id="MobiDB-lite"/>
    </source>
</evidence>
<evidence type="ECO:0000313" key="3">
    <source>
        <dbReference type="EMBL" id="MFC3202230.1"/>
    </source>
</evidence>
<feature type="transmembrane region" description="Helical" evidence="2">
    <location>
        <begin position="20"/>
        <end position="42"/>
    </location>
</feature>
<evidence type="ECO:0000313" key="4">
    <source>
        <dbReference type="Proteomes" id="UP001595477"/>
    </source>
</evidence>
<name>A0ABV7JVX6_9ALTE</name>
<evidence type="ECO:0000256" key="2">
    <source>
        <dbReference type="SAM" id="Phobius"/>
    </source>
</evidence>
<gene>
    <name evidence="3" type="ORF">ACFOEW_10420</name>
</gene>
<dbReference type="Proteomes" id="UP001595477">
    <property type="component" value="Unassembled WGS sequence"/>
</dbReference>
<sequence>MDVEELLKELNVKNLYKPALILGLLAVIAIVFFITILIHAIFTKLDANTEYSINVATQVVQYEPNDSAIPTVNLPSFSVIKGSSQCQRIEENDWIKNGELTFYENSYVIFRVHKENEIKLSVEPLVEDTRIAQLISPKGRCVLKEKFALTMRLTEAEPDFISILVGKVTLGKTLSYATETMPALLQNGSVEVKDYSFWFEDPIGLSSITLSMGDTVLLPADEKNAATGLLTISQDENAFTGVFNKKGGEVRITKPFASNQGNPISVSFFERLYNDNALTITLSVSFIVIQALMFLITTLIRLTYIPKNSDLEESHSVPSKGEEALDDMDTTNEKTN</sequence>
<feature type="transmembrane region" description="Helical" evidence="2">
    <location>
        <begin position="277"/>
        <end position="300"/>
    </location>
</feature>
<comment type="caution">
    <text evidence="3">The sequence shown here is derived from an EMBL/GenBank/DDBJ whole genome shotgun (WGS) entry which is preliminary data.</text>
</comment>
<keyword evidence="2" id="KW-0812">Transmembrane</keyword>
<organism evidence="3 4">
    <name type="scientific">Alteromonas oceani</name>
    <dbReference type="NCBI Taxonomy" id="2071609"/>
    <lineage>
        <taxon>Bacteria</taxon>
        <taxon>Pseudomonadati</taxon>
        <taxon>Pseudomonadota</taxon>
        <taxon>Gammaproteobacteria</taxon>
        <taxon>Alteromonadales</taxon>
        <taxon>Alteromonadaceae</taxon>
        <taxon>Alteromonas/Salinimonas group</taxon>
        <taxon>Alteromonas</taxon>
    </lineage>
</organism>
<keyword evidence="4" id="KW-1185">Reference proteome</keyword>
<accession>A0ABV7JVX6</accession>
<reference evidence="4" key="1">
    <citation type="journal article" date="2019" name="Int. J. Syst. Evol. Microbiol.">
        <title>The Global Catalogue of Microorganisms (GCM) 10K type strain sequencing project: providing services to taxonomists for standard genome sequencing and annotation.</title>
        <authorList>
            <consortium name="The Broad Institute Genomics Platform"/>
            <consortium name="The Broad Institute Genome Sequencing Center for Infectious Disease"/>
            <person name="Wu L."/>
            <person name="Ma J."/>
        </authorList>
    </citation>
    <scope>NUCLEOTIDE SEQUENCE [LARGE SCALE GENOMIC DNA]</scope>
    <source>
        <strain evidence="4">KCTC 52449</strain>
    </source>
</reference>
<feature type="compositionally biased region" description="Basic and acidic residues" evidence="1">
    <location>
        <begin position="311"/>
        <end position="323"/>
    </location>
</feature>
<feature type="region of interest" description="Disordered" evidence="1">
    <location>
        <begin position="311"/>
        <end position="336"/>
    </location>
</feature>
<protein>
    <submittedName>
        <fullName evidence="3">Uncharacterized protein</fullName>
    </submittedName>
</protein>
<dbReference type="RefSeq" id="WP_164464716.1">
    <property type="nucleotide sequence ID" value="NZ_JBHRSX010000021.1"/>
</dbReference>
<proteinExistence type="predicted"/>